<feature type="non-terminal residue" evidence="1">
    <location>
        <position position="1"/>
    </location>
</feature>
<reference evidence="1 2" key="1">
    <citation type="submission" date="2023-11" db="EMBL/GenBank/DDBJ databases">
        <title>Halocaridina rubra genome assembly.</title>
        <authorList>
            <person name="Smith C."/>
        </authorList>
    </citation>
    <scope>NUCLEOTIDE SEQUENCE [LARGE SCALE GENOMIC DNA]</scope>
    <source>
        <strain evidence="1">EP-1</strain>
        <tissue evidence="1">Whole</tissue>
    </source>
</reference>
<keyword evidence="2" id="KW-1185">Reference proteome</keyword>
<accession>A0AAN8XH07</accession>
<dbReference type="EMBL" id="JAXCGZ010006074">
    <property type="protein sequence ID" value="KAK7080173.1"/>
    <property type="molecule type" value="Genomic_DNA"/>
</dbReference>
<dbReference type="AlphaFoldDB" id="A0AAN8XH07"/>
<proteinExistence type="predicted"/>
<comment type="caution">
    <text evidence="1">The sequence shown here is derived from an EMBL/GenBank/DDBJ whole genome shotgun (WGS) entry which is preliminary data.</text>
</comment>
<protein>
    <submittedName>
        <fullName evidence="1">Uncharacterized protein</fullName>
    </submittedName>
</protein>
<dbReference type="Proteomes" id="UP001381693">
    <property type="component" value="Unassembled WGS sequence"/>
</dbReference>
<gene>
    <name evidence="1" type="ORF">SK128_027088</name>
</gene>
<sequence length="60" mass="6495">LEEQILRCISEVEGTLCDAAVVECLRKILDNVKVSSHASNALKLLAGLEADVLSVSYDHI</sequence>
<evidence type="ECO:0000313" key="1">
    <source>
        <dbReference type="EMBL" id="KAK7080173.1"/>
    </source>
</evidence>
<organism evidence="1 2">
    <name type="scientific">Halocaridina rubra</name>
    <name type="common">Hawaiian red shrimp</name>
    <dbReference type="NCBI Taxonomy" id="373956"/>
    <lineage>
        <taxon>Eukaryota</taxon>
        <taxon>Metazoa</taxon>
        <taxon>Ecdysozoa</taxon>
        <taxon>Arthropoda</taxon>
        <taxon>Crustacea</taxon>
        <taxon>Multicrustacea</taxon>
        <taxon>Malacostraca</taxon>
        <taxon>Eumalacostraca</taxon>
        <taxon>Eucarida</taxon>
        <taxon>Decapoda</taxon>
        <taxon>Pleocyemata</taxon>
        <taxon>Caridea</taxon>
        <taxon>Atyoidea</taxon>
        <taxon>Atyidae</taxon>
        <taxon>Halocaridina</taxon>
    </lineage>
</organism>
<name>A0AAN8XH07_HALRR</name>
<evidence type="ECO:0000313" key="2">
    <source>
        <dbReference type="Proteomes" id="UP001381693"/>
    </source>
</evidence>